<organism evidence="1 2">
    <name type="scientific">Hydrogenispora ethanolica</name>
    <dbReference type="NCBI Taxonomy" id="1082276"/>
    <lineage>
        <taxon>Bacteria</taxon>
        <taxon>Bacillati</taxon>
        <taxon>Bacillota</taxon>
        <taxon>Hydrogenispora</taxon>
    </lineage>
</organism>
<dbReference type="Proteomes" id="UP000295008">
    <property type="component" value="Unassembled WGS sequence"/>
</dbReference>
<name>A0A4R1QRT0_HYDET</name>
<dbReference type="EMBL" id="SLUN01000054">
    <property type="protein sequence ID" value="TCL55731.1"/>
    <property type="molecule type" value="Genomic_DNA"/>
</dbReference>
<dbReference type="AlphaFoldDB" id="A0A4R1QRT0"/>
<reference evidence="1 2" key="1">
    <citation type="submission" date="2019-03" db="EMBL/GenBank/DDBJ databases">
        <title>Genomic Encyclopedia of Type Strains, Phase IV (KMG-IV): sequencing the most valuable type-strain genomes for metagenomic binning, comparative biology and taxonomic classification.</title>
        <authorList>
            <person name="Goeker M."/>
        </authorList>
    </citation>
    <scope>NUCLEOTIDE SEQUENCE [LARGE SCALE GENOMIC DNA]</scope>
    <source>
        <strain evidence="1 2">LX-B</strain>
    </source>
</reference>
<sequence length="58" mass="7076">MESNNDKKLELNPDSLKILKNRIYLMERENHKTKKYKDNEMVERIRKLIEAEVDKNDN</sequence>
<comment type="caution">
    <text evidence="1">The sequence shown here is derived from an EMBL/GenBank/DDBJ whole genome shotgun (WGS) entry which is preliminary data.</text>
</comment>
<evidence type="ECO:0000313" key="1">
    <source>
        <dbReference type="EMBL" id="TCL55731.1"/>
    </source>
</evidence>
<proteinExistence type="predicted"/>
<accession>A0A4R1QRT0</accession>
<keyword evidence="2" id="KW-1185">Reference proteome</keyword>
<gene>
    <name evidence="1" type="ORF">EDC14_105414</name>
</gene>
<protein>
    <submittedName>
        <fullName evidence="1">Uncharacterized protein</fullName>
    </submittedName>
</protein>
<evidence type="ECO:0000313" key="2">
    <source>
        <dbReference type="Proteomes" id="UP000295008"/>
    </source>
</evidence>
<dbReference type="RefSeq" id="WP_165908310.1">
    <property type="nucleotide sequence ID" value="NZ_SLUN01000054.1"/>
</dbReference>